<dbReference type="EMBL" id="JBFOLK010000003">
    <property type="protein sequence ID" value="KAL2526569.1"/>
    <property type="molecule type" value="Genomic_DNA"/>
</dbReference>
<dbReference type="Proteomes" id="UP001604336">
    <property type="component" value="Unassembled WGS sequence"/>
</dbReference>
<dbReference type="PANTHER" id="PTHR33240:SF8">
    <property type="entry name" value="OS03G0439900 PROTEIN"/>
    <property type="match status" value="1"/>
</dbReference>
<name>A0ABD1UNE2_9LAMI</name>
<comment type="caution">
    <text evidence="2">The sequence shown here is derived from an EMBL/GenBank/DDBJ whole genome shotgun (WGS) entry which is preliminary data.</text>
</comment>
<reference evidence="3" key="1">
    <citation type="submission" date="2024-07" db="EMBL/GenBank/DDBJ databases">
        <title>Two chromosome-level genome assemblies of Korean endemic species Abeliophyllum distichum and Forsythia ovata (Oleaceae).</title>
        <authorList>
            <person name="Jang H."/>
        </authorList>
    </citation>
    <scope>NUCLEOTIDE SEQUENCE [LARGE SCALE GENOMIC DNA]</scope>
</reference>
<dbReference type="AlphaFoldDB" id="A0ABD1UNE2"/>
<accession>A0ABD1UNE2</accession>
<evidence type="ECO:0000313" key="3">
    <source>
        <dbReference type="Proteomes" id="UP001604336"/>
    </source>
</evidence>
<protein>
    <recommendedName>
        <fullName evidence="4">Peptidase A2 domain-containing protein</fullName>
    </recommendedName>
</protein>
<keyword evidence="3" id="KW-1185">Reference proteome</keyword>
<evidence type="ECO:0008006" key="4">
    <source>
        <dbReference type="Google" id="ProtNLM"/>
    </source>
</evidence>
<evidence type="ECO:0000313" key="2">
    <source>
        <dbReference type="EMBL" id="KAL2526569.1"/>
    </source>
</evidence>
<proteinExistence type="predicted"/>
<evidence type="ECO:0000256" key="1">
    <source>
        <dbReference type="SAM" id="MobiDB-lite"/>
    </source>
</evidence>
<sequence>MAYPQDDALGITGDNLDFDVKRVLIDNGSATDVLTWGVLLGLKVPLEKLKPVSTPLQGFRGATMIFEETIDLPVTLGTYLPFHVTTLLGSPTRIKTDKTKKEEFHPRKTEYDKARSI</sequence>
<feature type="region of interest" description="Disordered" evidence="1">
    <location>
        <begin position="97"/>
        <end position="117"/>
    </location>
</feature>
<dbReference type="PANTHER" id="PTHR33240">
    <property type="entry name" value="OS08G0508500 PROTEIN"/>
    <property type="match status" value="1"/>
</dbReference>
<gene>
    <name evidence="2" type="ORF">Adt_11623</name>
</gene>
<organism evidence="2 3">
    <name type="scientific">Abeliophyllum distichum</name>
    <dbReference type="NCBI Taxonomy" id="126358"/>
    <lineage>
        <taxon>Eukaryota</taxon>
        <taxon>Viridiplantae</taxon>
        <taxon>Streptophyta</taxon>
        <taxon>Embryophyta</taxon>
        <taxon>Tracheophyta</taxon>
        <taxon>Spermatophyta</taxon>
        <taxon>Magnoliopsida</taxon>
        <taxon>eudicotyledons</taxon>
        <taxon>Gunneridae</taxon>
        <taxon>Pentapetalae</taxon>
        <taxon>asterids</taxon>
        <taxon>lamiids</taxon>
        <taxon>Lamiales</taxon>
        <taxon>Oleaceae</taxon>
        <taxon>Forsythieae</taxon>
        <taxon>Abeliophyllum</taxon>
    </lineage>
</organism>